<sequence>MKKRYETDTNFLSLYRYYCGNTEVPELFHLWSGISLVASCMGNNVWIEKFKGDRLYPNLYILLIGPSASGKGIAINKAVKFADLETSIMNPFRMSGTKRGSIQLLVRPRRFPDPFYHGSRIYMISPELVNDIGSGPLADEWVRWMTAMFTETDTKCTDTTGIHGIQVLENPLINWLGGSTEEWMRKSISEDAITGGFFARTVVVPGEVNYEHRVHKPTVPWDFEEVRNHLSRRISYFCRIYGQMVLSPDAEQIDAQWYNNRPAPTEESLSAIWNREHDIILKVAMVIAMCDLLLWDERYDFIIKRHHIQVAQKLVADVRANVGAIIKLTTDTRESAMFETVVKYIKDAKNGVAHTALLKKVYPKGIGSKLLANLVATLMEAGHVEIEFRGERRAKYYVWKRKRLG</sequence>
<proteinExistence type="predicted"/>
<gene>
    <name evidence="1" type="ORF">LCGC14_0650120</name>
</gene>
<accession>A0A0F9U4U8</accession>
<name>A0A0F9U4U8_9ZZZZ</name>
<evidence type="ECO:0000313" key="1">
    <source>
        <dbReference type="EMBL" id="KKN48693.1"/>
    </source>
</evidence>
<protein>
    <recommendedName>
        <fullName evidence="2">DUF3987 domain-containing protein</fullName>
    </recommendedName>
</protein>
<dbReference type="EMBL" id="LAZR01001208">
    <property type="protein sequence ID" value="KKN48693.1"/>
    <property type="molecule type" value="Genomic_DNA"/>
</dbReference>
<comment type="caution">
    <text evidence="1">The sequence shown here is derived from an EMBL/GenBank/DDBJ whole genome shotgun (WGS) entry which is preliminary data.</text>
</comment>
<reference evidence="1" key="1">
    <citation type="journal article" date="2015" name="Nature">
        <title>Complex archaea that bridge the gap between prokaryotes and eukaryotes.</title>
        <authorList>
            <person name="Spang A."/>
            <person name="Saw J.H."/>
            <person name="Jorgensen S.L."/>
            <person name="Zaremba-Niedzwiedzka K."/>
            <person name="Martijn J."/>
            <person name="Lind A.E."/>
            <person name="van Eijk R."/>
            <person name="Schleper C."/>
            <person name="Guy L."/>
            <person name="Ettema T.J."/>
        </authorList>
    </citation>
    <scope>NUCLEOTIDE SEQUENCE</scope>
</reference>
<organism evidence="1">
    <name type="scientific">marine sediment metagenome</name>
    <dbReference type="NCBI Taxonomy" id="412755"/>
    <lineage>
        <taxon>unclassified sequences</taxon>
        <taxon>metagenomes</taxon>
        <taxon>ecological metagenomes</taxon>
    </lineage>
</organism>
<dbReference type="AlphaFoldDB" id="A0A0F9U4U8"/>
<evidence type="ECO:0008006" key="2">
    <source>
        <dbReference type="Google" id="ProtNLM"/>
    </source>
</evidence>